<feature type="domain" description="TonB-dependent receptor plug" evidence="12">
    <location>
        <begin position="135"/>
        <end position="261"/>
    </location>
</feature>
<comment type="similarity">
    <text evidence="8 9">Belongs to the TonB-dependent receptor family.</text>
</comment>
<name>A0A1H6AT11_9FLAO</name>
<sequence>MKIISLNKGVGALWYTLIFGLYFCCTPALANKVLRQNQSLLQQIQIRGSITDGNNPLPGVTISVKGKLTTAISDYNGQYTIAASPDDTLVFSFMGFKTVLIHIDGQKTINIQLKEDATTLKEVLVNTGYYSVKESERTGSIAKITAAAIEKQPVTNVLAVMQGRMAGVNITQTTGVPGGGFDIQIRGKNSLRTDGNNPLYIIDGMPYASENVGNTLLSSTILSAAGINPLNGINPSDIENIEILKDADATAIYGSRGANGVVLITTKKGKSGKTTFTLNAYSGTGKVTRTLNLMNTPQYLEMRREAFANDGFTQYPDWAYDINGTWDQNRYTNWQKELIGGTALTQNIETAVSGGTSNTQFLIRGTRFKETTVFPGNFAYGKTALHFNINHIADNNKFSISLSGNYVADKNNLLGTDLTREASVLSPNAPELYDPNGNLNWENSTWDNPLRLLEEKYLAKTNNLTASSAIGYKIMPGLEVKTTLGYTDNRLEESKKSPSTVYNPAWGLNSSASYFLLNQAKKQSWSIEPQLTYQQEVGLGTFKILAGATFQEQTREQQALYASGFSSNSLLTNIASAAHIAILNNDNSTYRYNAVFGRVNYNLQQKYILNLTGRRDGSSRFGADKHFANFGAVGAAWLFGKEDFISKAIPCLSFGKLRASYGTTGNDQIGDYQFLNTYSSSGISYQGITGLQPTRLYNPDFSWETNKKLEVALETGFLKDRVLLSTAYYSNCSSNQLVGIPLPSTTGFTSIQANLNATVENTGWELELRTVNFQNRQFKWSTMANATIARNKLIAFPGIAASTYANQYEIGQPLDIRKVYHFTGINPQTGIYQFEDYNHDGAITAPEDRQNIVHTNPNFFGGLQNSLTYKNWQLDFLFQFVTQLGINFNYTGVLPGVGNNQPVAVLDRWQQPGDTSAFQQYTAGFNNDAVNAFYNYSSSDAVFTDASFIRLKNLSISYTLPDSWSKIGRCRLYLQGQNLLTITRFKGPDPENQSQGSLPPLRVLTMGIQLNF</sequence>
<evidence type="ECO:0000256" key="2">
    <source>
        <dbReference type="ARBA" id="ARBA00022448"/>
    </source>
</evidence>
<evidence type="ECO:0000256" key="5">
    <source>
        <dbReference type="ARBA" id="ARBA00023077"/>
    </source>
</evidence>
<dbReference type="Gene3D" id="2.170.130.10">
    <property type="entry name" value="TonB-dependent receptor, plug domain"/>
    <property type="match status" value="1"/>
</dbReference>
<dbReference type="InterPro" id="IPR023997">
    <property type="entry name" value="TonB-dep_OMP_SusC/RagA_CS"/>
</dbReference>
<evidence type="ECO:0000256" key="6">
    <source>
        <dbReference type="ARBA" id="ARBA00023136"/>
    </source>
</evidence>
<evidence type="ECO:0000313" key="14">
    <source>
        <dbReference type="Proteomes" id="UP000236737"/>
    </source>
</evidence>
<comment type="subcellular location">
    <subcellularLocation>
        <location evidence="1 8">Cell outer membrane</location>
        <topology evidence="1 8">Multi-pass membrane protein</topology>
    </subcellularLocation>
</comment>
<keyword evidence="4 8" id="KW-0812">Transmembrane</keyword>
<keyword evidence="2 8" id="KW-0813">Transport</keyword>
<dbReference type="NCBIfam" id="TIGR04056">
    <property type="entry name" value="OMP_RagA_SusC"/>
    <property type="match status" value="1"/>
</dbReference>
<accession>A0A1H6AT11</accession>
<gene>
    <name evidence="13" type="ORF">SAMN04488130_1199</name>
</gene>
<dbReference type="NCBIfam" id="TIGR04057">
    <property type="entry name" value="SusC_RagA_signa"/>
    <property type="match status" value="1"/>
</dbReference>
<keyword evidence="3 8" id="KW-1134">Transmembrane beta strand</keyword>
<dbReference type="Gene3D" id="2.40.170.20">
    <property type="entry name" value="TonB-dependent receptor, beta-barrel domain"/>
    <property type="match status" value="1"/>
</dbReference>
<dbReference type="AlphaFoldDB" id="A0A1H6AT11"/>
<proteinExistence type="inferred from homology"/>
<dbReference type="InterPro" id="IPR039426">
    <property type="entry name" value="TonB-dep_rcpt-like"/>
</dbReference>
<protein>
    <submittedName>
        <fullName evidence="13">TonB-linked outer membrane protein, SusC/RagA family</fullName>
    </submittedName>
</protein>
<dbReference type="Gene3D" id="2.60.40.1120">
    <property type="entry name" value="Carboxypeptidase-like, regulatory domain"/>
    <property type="match status" value="1"/>
</dbReference>
<dbReference type="SUPFAM" id="SSF56935">
    <property type="entry name" value="Porins"/>
    <property type="match status" value="1"/>
</dbReference>
<keyword evidence="6 8" id="KW-0472">Membrane</keyword>
<evidence type="ECO:0000256" key="7">
    <source>
        <dbReference type="ARBA" id="ARBA00023237"/>
    </source>
</evidence>
<keyword evidence="10" id="KW-1133">Transmembrane helix</keyword>
<dbReference type="RefSeq" id="WP_104000970.1">
    <property type="nucleotide sequence ID" value="NZ_FNVP01000019.1"/>
</dbReference>
<evidence type="ECO:0000259" key="11">
    <source>
        <dbReference type="Pfam" id="PF00593"/>
    </source>
</evidence>
<evidence type="ECO:0000313" key="13">
    <source>
        <dbReference type="EMBL" id="SEG50976.1"/>
    </source>
</evidence>
<dbReference type="InterPro" id="IPR023996">
    <property type="entry name" value="TonB-dep_OMP_SusC/RagA"/>
</dbReference>
<dbReference type="GO" id="GO:0009279">
    <property type="term" value="C:cell outer membrane"/>
    <property type="evidence" value="ECO:0007669"/>
    <property type="project" value="UniProtKB-SubCell"/>
</dbReference>
<dbReference type="Pfam" id="PF13715">
    <property type="entry name" value="CarbopepD_reg_2"/>
    <property type="match status" value="1"/>
</dbReference>
<evidence type="ECO:0000256" key="3">
    <source>
        <dbReference type="ARBA" id="ARBA00022452"/>
    </source>
</evidence>
<reference evidence="14" key="1">
    <citation type="submission" date="2016-10" db="EMBL/GenBank/DDBJ databases">
        <authorList>
            <person name="Varghese N."/>
            <person name="Submissions S."/>
        </authorList>
    </citation>
    <scope>NUCLEOTIDE SEQUENCE [LARGE SCALE GENOMIC DNA]</scope>
    <source>
        <strain evidence="14">CGMCC 1.9230</strain>
    </source>
</reference>
<evidence type="ECO:0000256" key="1">
    <source>
        <dbReference type="ARBA" id="ARBA00004571"/>
    </source>
</evidence>
<keyword evidence="5 9" id="KW-0798">TonB box</keyword>
<dbReference type="Pfam" id="PF00593">
    <property type="entry name" value="TonB_dep_Rec_b-barrel"/>
    <property type="match status" value="1"/>
</dbReference>
<dbReference type="Pfam" id="PF07715">
    <property type="entry name" value="Plug"/>
    <property type="match status" value="1"/>
</dbReference>
<dbReference type="Proteomes" id="UP000236737">
    <property type="component" value="Unassembled WGS sequence"/>
</dbReference>
<evidence type="ECO:0000256" key="10">
    <source>
        <dbReference type="SAM" id="Phobius"/>
    </source>
</evidence>
<dbReference type="InterPro" id="IPR000531">
    <property type="entry name" value="Beta-barrel_TonB"/>
</dbReference>
<dbReference type="EMBL" id="FNVP01000019">
    <property type="protein sequence ID" value="SEG50976.1"/>
    <property type="molecule type" value="Genomic_DNA"/>
</dbReference>
<dbReference type="OrthoDB" id="9768177at2"/>
<keyword evidence="14" id="KW-1185">Reference proteome</keyword>
<keyword evidence="7 8" id="KW-0998">Cell outer membrane</keyword>
<dbReference type="InterPro" id="IPR012910">
    <property type="entry name" value="Plug_dom"/>
</dbReference>
<dbReference type="InterPro" id="IPR036942">
    <property type="entry name" value="Beta-barrel_TonB_sf"/>
</dbReference>
<dbReference type="InterPro" id="IPR008969">
    <property type="entry name" value="CarboxyPept-like_regulatory"/>
</dbReference>
<evidence type="ECO:0000256" key="4">
    <source>
        <dbReference type="ARBA" id="ARBA00022692"/>
    </source>
</evidence>
<feature type="domain" description="TonB-dependent receptor-like beta-barrel" evidence="11">
    <location>
        <begin position="422"/>
        <end position="979"/>
    </location>
</feature>
<dbReference type="PROSITE" id="PS52016">
    <property type="entry name" value="TONB_DEPENDENT_REC_3"/>
    <property type="match status" value="1"/>
</dbReference>
<dbReference type="InterPro" id="IPR037066">
    <property type="entry name" value="Plug_dom_sf"/>
</dbReference>
<feature type="transmembrane region" description="Helical" evidence="10">
    <location>
        <begin position="12"/>
        <end position="30"/>
    </location>
</feature>
<evidence type="ECO:0000259" key="12">
    <source>
        <dbReference type="Pfam" id="PF07715"/>
    </source>
</evidence>
<dbReference type="SUPFAM" id="SSF49464">
    <property type="entry name" value="Carboxypeptidase regulatory domain-like"/>
    <property type="match status" value="1"/>
</dbReference>
<organism evidence="13 14">
    <name type="scientific">Flavobacterium urumqiense</name>
    <dbReference type="NCBI Taxonomy" id="935224"/>
    <lineage>
        <taxon>Bacteria</taxon>
        <taxon>Pseudomonadati</taxon>
        <taxon>Bacteroidota</taxon>
        <taxon>Flavobacteriia</taxon>
        <taxon>Flavobacteriales</taxon>
        <taxon>Flavobacteriaceae</taxon>
        <taxon>Flavobacterium</taxon>
    </lineage>
</organism>
<evidence type="ECO:0000256" key="9">
    <source>
        <dbReference type="RuleBase" id="RU003357"/>
    </source>
</evidence>
<evidence type="ECO:0000256" key="8">
    <source>
        <dbReference type="PROSITE-ProRule" id="PRU01360"/>
    </source>
</evidence>